<organism evidence="12 13">
    <name type="scientific">Aspergillus calidoustus</name>
    <dbReference type="NCBI Taxonomy" id="454130"/>
    <lineage>
        <taxon>Eukaryota</taxon>
        <taxon>Fungi</taxon>
        <taxon>Dikarya</taxon>
        <taxon>Ascomycota</taxon>
        <taxon>Pezizomycotina</taxon>
        <taxon>Eurotiomycetes</taxon>
        <taxon>Eurotiomycetidae</taxon>
        <taxon>Eurotiales</taxon>
        <taxon>Aspergillaceae</taxon>
        <taxon>Aspergillus</taxon>
        <taxon>Aspergillus subgen. Nidulantes</taxon>
    </lineage>
</organism>
<name>A0A0U5GB84_ASPCI</name>
<dbReference type="GO" id="GO:0052851">
    <property type="term" value="F:ferric-chelate reductase (NADPH) activity"/>
    <property type="evidence" value="ECO:0007669"/>
    <property type="project" value="UniProtKB-EC"/>
</dbReference>
<feature type="transmembrane region" description="Helical" evidence="10">
    <location>
        <begin position="214"/>
        <end position="236"/>
    </location>
</feature>
<feature type="transmembrane region" description="Helical" evidence="10">
    <location>
        <begin position="158"/>
        <end position="178"/>
    </location>
</feature>
<dbReference type="EC" id="1.16.1.9" evidence="2"/>
<dbReference type="InterPro" id="IPR013130">
    <property type="entry name" value="Fe3_Rdtase_TM_dom"/>
</dbReference>
<dbReference type="Proteomes" id="UP000054771">
    <property type="component" value="Unassembled WGS sequence"/>
</dbReference>
<evidence type="ECO:0000256" key="8">
    <source>
        <dbReference type="ARBA" id="ARBA00023136"/>
    </source>
</evidence>
<accession>A0A0U5GB84</accession>
<dbReference type="GO" id="GO:0005886">
    <property type="term" value="C:plasma membrane"/>
    <property type="evidence" value="ECO:0007669"/>
    <property type="project" value="UniProtKB-SubCell"/>
</dbReference>
<dbReference type="InterPro" id="IPR039261">
    <property type="entry name" value="FNR_nucleotide-bd"/>
</dbReference>
<comment type="subcellular location">
    <subcellularLocation>
        <location evidence="1">Cell membrane</location>
        <topology evidence="1">Multi-pass membrane protein</topology>
    </subcellularLocation>
</comment>
<proteinExistence type="predicted"/>
<evidence type="ECO:0000256" key="10">
    <source>
        <dbReference type="SAM" id="Phobius"/>
    </source>
</evidence>
<keyword evidence="5 10" id="KW-0812">Transmembrane</keyword>
<evidence type="ECO:0000256" key="9">
    <source>
        <dbReference type="ARBA" id="ARBA00048483"/>
    </source>
</evidence>
<keyword evidence="13" id="KW-1185">Reference proteome</keyword>
<protein>
    <recommendedName>
        <fullName evidence="2">ferric-chelate reductase (NADPH)</fullName>
        <ecNumber evidence="2">1.16.1.9</ecNumber>
    </recommendedName>
</protein>
<sequence length="530" mass="59429">MDALIFYAIAAGGIFALFFLVRFLVFLSNRTHLFTIPVSRHFTLPVLVAQHRFLGPWTRAEVFLYITYIVINIFLVFFRAGAMTDISRRAGTLALINLIFPLSTIHISSLADLLGIYLQTCQKIHRATSWMVIVLISVHIVMSLAKGPQFLLSESRNLYTTIGAGSLGALTLLSLPLCRRWSYEVFLRGHQALVGLFVYGVWRHLPIRDRLPGVYLTVALALLGLNLVVPLLFFLYRNGLLAGRGAPRAILSYAYQGATKEGGDDGTVSAIRVRLSLPRPLKVDAGQYINLWIPGVGLGAWTQTHPFAVTSWSRGNQNTFELLVWPRQGLSKDLLRHVQAVPDSSISFLALFSGPHGISEDVSHCESALVVASGVGIAAVIPYVKKMIYGYNTCTSQVRRVHLVWQVESKDVAISAQEQLNRLLEDDTVDDGYILHISIYVERGLKRDQQQLGKHKRACLYQGVPHYESLVALESSGELIERLPNIRDEQGQLQVLVSTTDTIRFRLREIVRQYLHERVKLSELEYQPRG</sequence>
<dbReference type="GO" id="GO:0015677">
    <property type="term" value="P:copper ion import"/>
    <property type="evidence" value="ECO:0007669"/>
    <property type="project" value="TreeGrafter"/>
</dbReference>
<dbReference type="InterPro" id="IPR017927">
    <property type="entry name" value="FAD-bd_FR_type"/>
</dbReference>
<keyword evidence="8 10" id="KW-0472">Membrane</keyword>
<gene>
    <name evidence="12" type="ORF">ASPCAL10844</name>
</gene>
<evidence type="ECO:0000256" key="6">
    <source>
        <dbReference type="ARBA" id="ARBA00022989"/>
    </source>
</evidence>
<dbReference type="AlphaFoldDB" id="A0A0U5GB84"/>
<evidence type="ECO:0000256" key="5">
    <source>
        <dbReference type="ARBA" id="ARBA00022692"/>
    </source>
</evidence>
<dbReference type="Pfam" id="PF01794">
    <property type="entry name" value="Ferric_reduct"/>
    <property type="match status" value="1"/>
</dbReference>
<dbReference type="InterPro" id="IPR017938">
    <property type="entry name" value="Riboflavin_synthase-like_b-brl"/>
</dbReference>
<keyword evidence="6 10" id="KW-1133">Transmembrane helix</keyword>
<dbReference type="PANTHER" id="PTHR32361:SF26">
    <property type="entry name" value="FAD-BINDING 8 DOMAIN-CONTAINING PROTEIN-RELATED"/>
    <property type="match status" value="1"/>
</dbReference>
<keyword evidence="4" id="KW-1003">Cell membrane</keyword>
<evidence type="ECO:0000313" key="13">
    <source>
        <dbReference type="Proteomes" id="UP000054771"/>
    </source>
</evidence>
<dbReference type="CDD" id="cd06186">
    <property type="entry name" value="NOX_Duox_like_FAD_NADP"/>
    <property type="match status" value="1"/>
</dbReference>
<evidence type="ECO:0000256" key="3">
    <source>
        <dbReference type="ARBA" id="ARBA00022448"/>
    </source>
</evidence>
<dbReference type="PROSITE" id="PS51384">
    <property type="entry name" value="FAD_FR"/>
    <property type="match status" value="1"/>
</dbReference>
<dbReference type="FunFam" id="3.40.50.80:FF:000071">
    <property type="entry name" value="Cell surface metalloreductase (FreA), putative"/>
    <property type="match status" value="1"/>
</dbReference>
<reference evidence="13" key="1">
    <citation type="journal article" date="2016" name="Genome Announc.">
        <title>Draft genome sequences of fungus Aspergillus calidoustus.</title>
        <authorList>
            <person name="Horn F."/>
            <person name="Linde J."/>
            <person name="Mattern D.J."/>
            <person name="Walther G."/>
            <person name="Guthke R."/>
            <person name="Scherlach K."/>
            <person name="Martin K."/>
            <person name="Brakhage A.A."/>
            <person name="Petzke L."/>
            <person name="Valiante V."/>
        </authorList>
    </citation>
    <scope>NUCLEOTIDE SEQUENCE [LARGE SCALE GENOMIC DNA]</scope>
    <source>
        <strain evidence="13">SF006504</strain>
    </source>
</reference>
<feature type="transmembrane region" description="Helical" evidence="10">
    <location>
        <begin position="94"/>
        <end position="118"/>
    </location>
</feature>
<feature type="transmembrane region" description="Helical" evidence="10">
    <location>
        <begin position="6"/>
        <end position="27"/>
    </location>
</feature>
<dbReference type="OrthoDB" id="4494341at2759"/>
<dbReference type="EMBL" id="CDMC01000009">
    <property type="protein sequence ID" value="CEL07688.1"/>
    <property type="molecule type" value="Genomic_DNA"/>
</dbReference>
<feature type="domain" description="FAD-binding FR-type" evidence="11">
    <location>
        <begin position="253"/>
        <end position="362"/>
    </location>
</feature>
<evidence type="ECO:0000256" key="1">
    <source>
        <dbReference type="ARBA" id="ARBA00004651"/>
    </source>
</evidence>
<dbReference type="Pfam" id="PF08022">
    <property type="entry name" value="FAD_binding_8"/>
    <property type="match status" value="1"/>
</dbReference>
<dbReference type="GO" id="GO:0006826">
    <property type="term" value="P:iron ion transport"/>
    <property type="evidence" value="ECO:0007669"/>
    <property type="project" value="TreeGrafter"/>
</dbReference>
<dbReference type="GO" id="GO:0006879">
    <property type="term" value="P:intracellular iron ion homeostasis"/>
    <property type="evidence" value="ECO:0007669"/>
    <property type="project" value="TreeGrafter"/>
</dbReference>
<comment type="catalytic activity">
    <reaction evidence="9">
        <text>2 a Fe(II)-siderophore + NADP(+) + H(+) = 2 a Fe(III)-siderophore + NADPH</text>
        <dbReference type="Rhea" id="RHEA:28795"/>
        <dbReference type="Rhea" id="RHEA-COMP:11342"/>
        <dbReference type="Rhea" id="RHEA-COMP:11344"/>
        <dbReference type="ChEBI" id="CHEBI:15378"/>
        <dbReference type="ChEBI" id="CHEBI:29033"/>
        <dbReference type="ChEBI" id="CHEBI:29034"/>
        <dbReference type="ChEBI" id="CHEBI:57783"/>
        <dbReference type="ChEBI" id="CHEBI:58349"/>
        <dbReference type="EC" id="1.16.1.9"/>
    </reaction>
</comment>
<dbReference type="InterPro" id="IPR013112">
    <property type="entry name" value="FAD-bd_8"/>
</dbReference>
<dbReference type="STRING" id="454130.A0A0U5GB84"/>
<keyword evidence="7" id="KW-0406">Ion transport</keyword>
<evidence type="ECO:0000256" key="7">
    <source>
        <dbReference type="ARBA" id="ARBA00023065"/>
    </source>
</evidence>
<evidence type="ECO:0000259" key="11">
    <source>
        <dbReference type="PROSITE" id="PS51384"/>
    </source>
</evidence>
<keyword evidence="3" id="KW-0813">Transport</keyword>
<evidence type="ECO:0000256" key="4">
    <source>
        <dbReference type="ARBA" id="ARBA00022475"/>
    </source>
</evidence>
<feature type="transmembrane region" description="Helical" evidence="10">
    <location>
        <begin position="62"/>
        <end position="82"/>
    </location>
</feature>
<evidence type="ECO:0000256" key="2">
    <source>
        <dbReference type="ARBA" id="ARBA00012668"/>
    </source>
</evidence>
<evidence type="ECO:0000313" key="12">
    <source>
        <dbReference type="EMBL" id="CEL07688.1"/>
    </source>
</evidence>
<dbReference type="OMA" id="LPNTHED"/>
<dbReference type="InterPro" id="IPR051410">
    <property type="entry name" value="Ferric/Cupric_Reductase"/>
</dbReference>
<dbReference type="PANTHER" id="PTHR32361">
    <property type="entry name" value="FERRIC/CUPRIC REDUCTASE TRANSMEMBRANE COMPONENT"/>
    <property type="match status" value="1"/>
</dbReference>
<dbReference type="Gene3D" id="3.40.50.80">
    <property type="entry name" value="Nucleotide-binding domain of ferredoxin-NADP reductase (FNR) module"/>
    <property type="match status" value="1"/>
</dbReference>
<dbReference type="SUPFAM" id="SSF63380">
    <property type="entry name" value="Riboflavin synthase domain-like"/>
    <property type="match status" value="1"/>
</dbReference>
<feature type="transmembrane region" description="Helical" evidence="10">
    <location>
        <begin position="130"/>
        <end position="152"/>
    </location>
</feature>